<dbReference type="SMART" id="SM00354">
    <property type="entry name" value="HTH_LACI"/>
    <property type="match status" value="1"/>
</dbReference>
<keyword evidence="2 5" id="KW-0238">DNA-binding</keyword>
<dbReference type="PROSITE" id="PS50932">
    <property type="entry name" value="HTH_LACI_2"/>
    <property type="match status" value="1"/>
</dbReference>
<dbReference type="CDD" id="cd06292">
    <property type="entry name" value="PBP1_AglR_RafR-like"/>
    <property type="match status" value="1"/>
</dbReference>
<feature type="domain" description="HTH lacI-type" evidence="4">
    <location>
        <begin position="7"/>
        <end position="61"/>
    </location>
</feature>
<evidence type="ECO:0000256" key="2">
    <source>
        <dbReference type="ARBA" id="ARBA00023125"/>
    </source>
</evidence>
<dbReference type="InterPro" id="IPR028082">
    <property type="entry name" value="Peripla_BP_I"/>
</dbReference>
<accession>A0ABR6B820</accession>
<protein>
    <submittedName>
        <fullName evidence="5">DNA-binding LacI/PurR family transcriptional regulator</fullName>
    </submittedName>
</protein>
<dbReference type="GO" id="GO:0003677">
    <property type="term" value="F:DNA binding"/>
    <property type="evidence" value="ECO:0007669"/>
    <property type="project" value="UniProtKB-KW"/>
</dbReference>
<proteinExistence type="predicted"/>
<organism evidence="5 6">
    <name type="scientific">Kutzneria viridogrisea</name>
    <dbReference type="NCBI Taxonomy" id="47990"/>
    <lineage>
        <taxon>Bacteria</taxon>
        <taxon>Bacillati</taxon>
        <taxon>Actinomycetota</taxon>
        <taxon>Actinomycetes</taxon>
        <taxon>Pseudonocardiales</taxon>
        <taxon>Pseudonocardiaceae</taxon>
        <taxon>Kutzneria</taxon>
    </lineage>
</organism>
<evidence type="ECO:0000313" key="5">
    <source>
        <dbReference type="EMBL" id="MBA8923008.1"/>
    </source>
</evidence>
<dbReference type="Gene3D" id="3.40.50.2300">
    <property type="match status" value="2"/>
</dbReference>
<name>A0ABR6B820_9PSEU</name>
<dbReference type="RefSeq" id="WP_025359347.1">
    <property type="nucleotide sequence ID" value="NZ_BAAABQ010000055.1"/>
</dbReference>
<dbReference type="PANTHER" id="PTHR30146:SF109">
    <property type="entry name" value="HTH-TYPE TRANSCRIPTIONAL REGULATOR GALS"/>
    <property type="match status" value="1"/>
</dbReference>
<sequence>MGNGRAVTLRDVAARAGVSVQTVSNALNAPQRLQADTLATVTAAIRELGYQPNRSARSLRTSSARLIGYCVARRADGVANPMMDQFLHALTAAAEDEGRHVLLFTAPAGAEAMTPYADLIAQRAVDAFVLSDTVPHDPRHRWLTEHGARFASFGRVWHEQEQPGPWVDVDGAAGCAEAVRHLHSLGHKRIAFLGLPPDGGAVQDRQHGWQAACGQLGLPTEGLLVHCADDTVRHGRDAALRLLDGAEPPTALVAASDVVAFGALHCGRPLAVVGFDDTPLAALVPPGLSSVRQPVAEVARTLINLLDDDHERGVLLRPELVVRASSRTTVRES</sequence>
<dbReference type="SUPFAM" id="SSF47413">
    <property type="entry name" value="lambda repressor-like DNA-binding domains"/>
    <property type="match status" value="1"/>
</dbReference>
<dbReference type="Pfam" id="PF13377">
    <property type="entry name" value="Peripla_BP_3"/>
    <property type="match status" value="1"/>
</dbReference>
<evidence type="ECO:0000256" key="1">
    <source>
        <dbReference type="ARBA" id="ARBA00023015"/>
    </source>
</evidence>
<dbReference type="InterPro" id="IPR000843">
    <property type="entry name" value="HTH_LacI"/>
</dbReference>
<dbReference type="Pfam" id="PF00356">
    <property type="entry name" value="LacI"/>
    <property type="match status" value="1"/>
</dbReference>
<dbReference type="CDD" id="cd01392">
    <property type="entry name" value="HTH_LacI"/>
    <property type="match status" value="1"/>
</dbReference>
<dbReference type="InterPro" id="IPR010982">
    <property type="entry name" value="Lambda_DNA-bd_dom_sf"/>
</dbReference>
<comment type="caution">
    <text evidence="5">The sequence shown here is derived from an EMBL/GenBank/DDBJ whole genome shotgun (WGS) entry which is preliminary data.</text>
</comment>
<gene>
    <name evidence="5" type="ORF">BC739_000205</name>
</gene>
<evidence type="ECO:0000259" key="4">
    <source>
        <dbReference type="PROSITE" id="PS50932"/>
    </source>
</evidence>
<dbReference type="Gene3D" id="1.10.260.40">
    <property type="entry name" value="lambda repressor-like DNA-binding domains"/>
    <property type="match status" value="1"/>
</dbReference>
<keyword evidence="3" id="KW-0804">Transcription</keyword>
<dbReference type="Proteomes" id="UP000517916">
    <property type="component" value="Unassembled WGS sequence"/>
</dbReference>
<evidence type="ECO:0000313" key="6">
    <source>
        <dbReference type="Proteomes" id="UP000517916"/>
    </source>
</evidence>
<dbReference type="PROSITE" id="PS00356">
    <property type="entry name" value="HTH_LACI_1"/>
    <property type="match status" value="1"/>
</dbReference>
<dbReference type="SUPFAM" id="SSF53822">
    <property type="entry name" value="Periplasmic binding protein-like I"/>
    <property type="match status" value="1"/>
</dbReference>
<dbReference type="InterPro" id="IPR046335">
    <property type="entry name" value="LacI/GalR-like_sensor"/>
</dbReference>
<reference evidence="5 6" key="1">
    <citation type="submission" date="2020-08" db="EMBL/GenBank/DDBJ databases">
        <title>Genomic Encyclopedia of Archaeal and Bacterial Type Strains, Phase II (KMG-II): from individual species to whole genera.</title>
        <authorList>
            <person name="Goeker M."/>
        </authorList>
    </citation>
    <scope>NUCLEOTIDE SEQUENCE [LARGE SCALE GENOMIC DNA]</scope>
    <source>
        <strain evidence="5 6">DSM 43850</strain>
    </source>
</reference>
<dbReference type="EMBL" id="JACJID010000001">
    <property type="protein sequence ID" value="MBA8923008.1"/>
    <property type="molecule type" value="Genomic_DNA"/>
</dbReference>
<keyword evidence="6" id="KW-1185">Reference proteome</keyword>
<evidence type="ECO:0000256" key="3">
    <source>
        <dbReference type="ARBA" id="ARBA00023163"/>
    </source>
</evidence>
<keyword evidence="1" id="KW-0805">Transcription regulation</keyword>
<dbReference type="PANTHER" id="PTHR30146">
    <property type="entry name" value="LACI-RELATED TRANSCRIPTIONAL REPRESSOR"/>
    <property type="match status" value="1"/>
</dbReference>